<dbReference type="PRINTS" id="PR00105">
    <property type="entry name" value="C5METTRFRASE"/>
</dbReference>
<dbReference type="PROSITE" id="PS51679">
    <property type="entry name" value="SAM_MT_C5"/>
    <property type="match status" value="1"/>
</dbReference>
<evidence type="ECO:0000256" key="5">
    <source>
        <dbReference type="PROSITE-ProRule" id="PRU01016"/>
    </source>
</evidence>
<dbReference type="GeneID" id="96089639"/>
<dbReference type="EC" id="2.1.1.37" evidence="1"/>
<comment type="similarity">
    <text evidence="5">Belongs to the class I-like SAM-binding methyltransferase superfamily. C5-methyltransferase family.</text>
</comment>
<proteinExistence type="inferred from homology"/>
<keyword evidence="3 5" id="KW-0808">Transferase</keyword>
<evidence type="ECO:0000313" key="8">
    <source>
        <dbReference type="Proteomes" id="UP001578633"/>
    </source>
</evidence>
<evidence type="ECO:0000256" key="3">
    <source>
        <dbReference type="ARBA" id="ARBA00022679"/>
    </source>
</evidence>
<feature type="region of interest" description="Disordered" evidence="6">
    <location>
        <begin position="237"/>
        <end position="259"/>
    </location>
</feature>
<protein>
    <recommendedName>
        <fullName evidence="1">DNA (cytosine-5-)-methyltransferase</fullName>
        <ecNumber evidence="1">2.1.1.37</ecNumber>
    </recommendedName>
</protein>
<keyword evidence="4 5" id="KW-0949">S-adenosyl-L-methionine</keyword>
<dbReference type="Gene3D" id="3.40.50.150">
    <property type="entry name" value="Vaccinia Virus protein VP39"/>
    <property type="match status" value="1"/>
</dbReference>
<dbReference type="PANTHER" id="PTHR10629">
    <property type="entry name" value="CYTOSINE-SPECIFIC METHYLTRANSFERASE"/>
    <property type="match status" value="1"/>
</dbReference>
<dbReference type="InterPro" id="IPR029063">
    <property type="entry name" value="SAM-dependent_MTases_sf"/>
</dbReference>
<dbReference type="InterPro" id="IPR050390">
    <property type="entry name" value="C5-Methyltransferase"/>
</dbReference>
<dbReference type="Proteomes" id="UP001578633">
    <property type="component" value="Chromosome 9"/>
</dbReference>
<dbReference type="InterPro" id="IPR001525">
    <property type="entry name" value="C5_MeTfrase"/>
</dbReference>
<sequence>MSGSGPRYVWDVDDSMGYDDDLYEIPPIDPPDEEENDASGPITIDATPTRRASTTNRLHAYNSTTSDTDVQITSCRLHDGTKIKAGDTVELHKPDFRQHGLHSGDFLRISKIVNTASNSVQLCGHRFLREKLNEVMMHLEVREDDDRPALVQGLINVDLKDVKKKREIILTTKPYPMLSFRDQPATLWQRTYTKEDIKRHIFEQGPLVCRWTWTTIISPNGKAYGCIMRLLTESETLRPDQYPPRPQHIQSPAASHDQRLRDARLGKRPVRTPSLEVLDDPTVKRRRSHPVKQQHYTYVDICCGAGGSSRGAVQAGLKIIAGLDFDELAIEAWEKNNPDGSSFCIDAFEFIDQRLYKHIGRIHVLSISNPCQPYSCAHTIKGRDDEMNIKALDFIKPLLEHLKPRILVLENTAGLVNMEKNQAHFNRLLRNIASAQPGYSVSYKVVNMVDYGLPQPRKRLIIIAARRGVPVPPFPKPTHGPSGSGLLPYVSIGDALEKMERFGHLQRASNDPYHQPHKMPVLNGAPYDAYRKFINCILKSGVETLHPSGKRAFTPRELAVLQSLPQNHHLTGSYSRAIGQVGNMFPPLMAELVYRSCAQTLEAFDHGFITAEDNIEDLDITLIEKDVVITEPAAQAGSLFSPNSSAENSQHQYRYLRPPQLSDAAQAVHSSAWQTRTITRRARPSPPTREQRHTVPSKSRREKQFWDEYNGKTIDLSTKSDEEADLSFV</sequence>
<dbReference type="RefSeq" id="XP_069303394.1">
    <property type="nucleotide sequence ID" value="XM_069455498.1"/>
</dbReference>
<evidence type="ECO:0000256" key="1">
    <source>
        <dbReference type="ARBA" id="ARBA00011975"/>
    </source>
</evidence>
<feature type="active site" evidence="5">
    <location>
        <position position="371"/>
    </location>
</feature>
<keyword evidence="8" id="KW-1185">Reference proteome</keyword>
<feature type="compositionally biased region" description="Polar residues" evidence="6">
    <location>
        <begin position="668"/>
        <end position="677"/>
    </location>
</feature>
<dbReference type="Pfam" id="PF00145">
    <property type="entry name" value="DNA_methylase"/>
    <property type="match status" value="1"/>
</dbReference>
<dbReference type="SUPFAM" id="SSF53335">
    <property type="entry name" value="S-adenosyl-L-methionine-dependent methyltransferases"/>
    <property type="match status" value="1"/>
</dbReference>
<dbReference type="EMBL" id="JBHGVX010000009">
    <property type="protein sequence ID" value="KAL1792810.1"/>
    <property type="molecule type" value="Genomic_DNA"/>
</dbReference>
<organism evidence="7 8">
    <name type="scientific">Alternaria dauci</name>
    <dbReference type="NCBI Taxonomy" id="48095"/>
    <lineage>
        <taxon>Eukaryota</taxon>
        <taxon>Fungi</taxon>
        <taxon>Dikarya</taxon>
        <taxon>Ascomycota</taxon>
        <taxon>Pezizomycotina</taxon>
        <taxon>Dothideomycetes</taxon>
        <taxon>Pleosporomycetidae</taxon>
        <taxon>Pleosporales</taxon>
        <taxon>Pleosporineae</taxon>
        <taxon>Pleosporaceae</taxon>
        <taxon>Alternaria</taxon>
        <taxon>Alternaria sect. Porri</taxon>
    </lineage>
</organism>
<comment type="caution">
    <text evidence="7">The sequence shown here is derived from an EMBL/GenBank/DDBJ whole genome shotgun (WGS) entry which is preliminary data.</text>
</comment>
<evidence type="ECO:0000256" key="4">
    <source>
        <dbReference type="ARBA" id="ARBA00022691"/>
    </source>
</evidence>
<keyword evidence="2 5" id="KW-0489">Methyltransferase</keyword>
<evidence type="ECO:0000256" key="2">
    <source>
        <dbReference type="ARBA" id="ARBA00022603"/>
    </source>
</evidence>
<accession>A0ABR3U8H5</accession>
<dbReference type="Gene3D" id="3.90.120.10">
    <property type="entry name" value="DNA Methylase, subunit A, domain 2"/>
    <property type="match status" value="1"/>
</dbReference>
<reference evidence="7 8" key="1">
    <citation type="submission" date="2024-09" db="EMBL/GenBank/DDBJ databases">
        <title>T2T genomes of carrot and Alternaria dauci and their utility for understanding host-pathogen interaction during carrot leaf blight disease.</title>
        <authorList>
            <person name="Liu W."/>
            <person name="Xu S."/>
            <person name="Ou C."/>
            <person name="Liu X."/>
            <person name="Zhuang F."/>
            <person name="Deng X.W."/>
        </authorList>
    </citation>
    <scope>NUCLEOTIDE SEQUENCE [LARGE SCALE GENOMIC DNA]</scope>
    <source>
        <strain evidence="7 8">A2016</strain>
    </source>
</reference>
<gene>
    <name evidence="7" type="ORF">ACET3X_009317</name>
</gene>
<evidence type="ECO:0000256" key="6">
    <source>
        <dbReference type="SAM" id="MobiDB-lite"/>
    </source>
</evidence>
<feature type="region of interest" description="Disordered" evidence="6">
    <location>
        <begin position="19"/>
        <end position="47"/>
    </location>
</feature>
<evidence type="ECO:0000313" key="7">
    <source>
        <dbReference type="EMBL" id="KAL1792810.1"/>
    </source>
</evidence>
<feature type="region of interest" description="Disordered" evidence="6">
    <location>
        <begin position="667"/>
        <end position="729"/>
    </location>
</feature>
<name>A0ABR3U8H5_9PLEO</name>
<dbReference type="PANTHER" id="PTHR10629:SF52">
    <property type="entry name" value="DNA (CYTOSINE-5)-METHYLTRANSFERASE 1"/>
    <property type="match status" value="1"/>
</dbReference>